<feature type="domain" description="Reverse transcriptase zinc-binding" evidence="2">
    <location>
        <begin position="10"/>
        <end position="79"/>
    </location>
</feature>
<feature type="non-terminal residue" evidence="3">
    <location>
        <position position="311"/>
    </location>
</feature>
<dbReference type="GO" id="GO:0004523">
    <property type="term" value="F:RNA-DNA hybrid ribonuclease activity"/>
    <property type="evidence" value="ECO:0007669"/>
    <property type="project" value="InterPro"/>
</dbReference>
<name>A0A7J8YRN0_GOSAI</name>
<gene>
    <name evidence="3" type="ORF">Goari_022091</name>
</gene>
<dbReference type="CDD" id="cd06222">
    <property type="entry name" value="RNase_H_like"/>
    <property type="match status" value="1"/>
</dbReference>
<evidence type="ECO:0000259" key="2">
    <source>
        <dbReference type="Pfam" id="PF13966"/>
    </source>
</evidence>
<dbReference type="GO" id="GO:0003676">
    <property type="term" value="F:nucleic acid binding"/>
    <property type="evidence" value="ECO:0007669"/>
    <property type="project" value="InterPro"/>
</dbReference>
<dbReference type="InterPro" id="IPR052929">
    <property type="entry name" value="RNase_H-like_EbsB-rel"/>
</dbReference>
<dbReference type="Pfam" id="PF13456">
    <property type="entry name" value="RVT_3"/>
    <property type="match status" value="1"/>
</dbReference>
<dbReference type="PANTHER" id="PTHR47074">
    <property type="entry name" value="BNAC02G40300D PROTEIN"/>
    <property type="match status" value="1"/>
</dbReference>
<dbReference type="SUPFAM" id="SSF53098">
    <property type="entry name" value="Ribonuclease H-like"/>
    <property type="match status" value="1"/>
</dbReference>
<dbReference type="Proteomes" id="UP000593577">
    <property type="component" value="Unassembled WGS sequence"/>
</dbReference>
<dbReference type="AlphaFoldDB" id="A0A7J8YRN0"/>
<evidence type="ECO:0000313" key="3">
    <source>
        <dbReference type="EMBL" id="MBA0701679.1"/>
    </source>
</evidence>
<accession>A0A7J8YRN0</accession>
<comment type="caution">
    <text evidence="3">The sequence shown here is derived from an EMBL/GenBank/DDBJ whole genome shotgun (WGS) entry which is preliminary data.</text>
</comment>
<dbReference type="InterPro" id="IPR036397">
    <property type="entry name" value="RNaseH_sf"/>
</dbReference>
<evidence type="ECO:0000313" key="4">
    <source>
        <dbReference type="Proteomes" id="UP000593577"/>
    </source>
</evidence>
<dbReference type="EMBL" id="JABFAA010328019">
    <property type="protein sequence ID" value="MBA0701679.1"/>
    <property type="molecule type" value="Genomic_DNA"/>
</dbReference>
<protein>
    <recommendedName>
        <fullName evidence="5">Reverse transcriptase</fullName>
    </recommendedName>
</protein>
<organism evidence="3 4">
    <name type="scientific">Gossypium aridum</name>
    <name type="common">American cotton</name>
    <name type="synonym">Erioxylum aridum</name>
    <dbReference type="NCBI Taxonomy" id="34290"/>
    <lineage>
        <taxon>Eukaryota</taxon>
        <taxon>Viridiplantae</taxon>
        <taxon>Streptophyta</taxon>
        <taxon>Embryophyta</taxon>
        <taxon>Tracheophyta</taxon>
        <taxon>Spermatophyta</taxon>
        <taxon>Magnoliopsida</taxon>
        <taxon>eudicotyledons</taxon>
        <taxon>Gunneridae</taxon>
        <taxon>Pentapetalae</taxon>
        <taxon>rosids</taxon>
        <taxon>malvids</taxon>
        <taxon>Malvales</taxon>
        <taxon>Malvaceae</taxon>
        <taxon>Malvoideae</taxon>
        <taxon>Gossypium</taxon>
    </lineage>
</organism>
<dbReference type="InterPro" id="IPR044730">
    <property type="entry name" value="RNase_H-like_dom_plant"/>
</dbReference>
<sequence length="311" mass="35719">MIQPTDSGNYSKTFTSIWDLQILAKIKIHLWRLLKNYVPRFMNLVKKRLRADSACPLCKSEPEDSHHILWYCSVLWQLWFQLNLVVDFGAFTSDGIANFVSAFLVMDTDSKKLCAISFWALWYKRNKLVNEGLNFELHELVGFIQSYGQDLSFIKTKYLTTGMQRNGLWRPPKPGIIKLNFDASFASNSNFSISAVLARDSEGLIMGACTYSLEDVVDAFVAEARACERALYFARDMGFRKVVLEGDSLTVIKKLKTNITDRSVLNPISQHILVLAEDFEEVTYNFVPREVNRAAHELAMVDWNQKLPCFW</sequence>
<dbReference type="Pfam" id="PF13966">
    <property type="entry name" value="zf-RVT"/>
    <property type="match status" value="1"/>
</dbReference>
<proteinExistence type="predicted"/>
<feature type="domain" description="RNase H type-1" evidence="1">
    <location>
        <begin position="180"/>
        <end position="299"/>
    </location>
</feature>
<dbReference type="InterPro" id="IPR026960">
    <property type="entry name" value="RVT-Znf"/>
</dbReference>
<keyword evidence="4" id="KW-1185">Reference proteome</keyword>
<evidence type="ECO:0008006" key="5">
    <source>
        <dbReference type="Google" id="ProtNLM"/>
    </source>
</evidence>
<dbReference type="PANTHER" id="PTHR47074:SF61">
    <property type="entry name" value="RNASE H TYPE-1 DOMAIN-CONTAINING PROTEIN"/>
    <property type="match status" value="1"/>
</dbReference>
<evidence type="ECO:0000259" key="1">
    <source>
        <dbReference type="Pfam" id="PF13456"/>
    </source>
</evidence>
<dbReference type="Gene3D" id="3.30.420.10">
    <property type="entry name" value="Ribonuclease H-like superfamily/Ribonuclease H"/>
    <property type="match status" value="1"/>
</dbReference>
<reference evidence="3 4" key="1">
    <citation type="journal article" date="2019" name="Genome Biol. Evol.">
        <title>Insights into the evolution of the New World diploid cottons (Gossypium, subgenus Houzingenia) based on genome sequencing.</title>
        <authorList>
            <person name="Grover C.E."/>
            <person name="Arick M.A. 2nd"/>
            <person name="Thrash A."/>
            <person name="Conover J.L."/>
            <person name="Sanders W.S."/>
            <person name="Peterson D.G."/>
            <person name="Frelichowski J.E."/>
            <person name="Scheffler J.A."/>
            <person name="Scheffler B.E."/>
            <person name="Wendel J.F."/>
        </authorList>
    </citation>
    <scope>NUCLEOTIDE SEQUENCE [LARGE SCALE GENOMIC DNA]</scope>
    <source>
        <strain evidence="3">185</strain>
        <tissue evidence="3">Leaf</tissue>
    </source>
</reference>
<dbReference type="InterPro" id="IPR002156">
    <property type="entry name" value="RNaseH_domain"/>
</dbReference>
<dbReference type="InterPro" id="IPR012337">
    <property type="entry name" value="RNaseH-like_sf"/>
</dbReference>